<keyword evidence="3" id="KW-1185">Reference proteome</keyword>
<reference evidence="2" key="1">
    <citation type="submission" date="2022-03" db="EMBL/GenBank/DDBJ databases">
        <authorList>
            <person name="Tunstrom K."/>
        </authorList>
    </citation>
    <scope>NUCLEOTIDE SEQUENCE</scope>
</reference>
<evidence type="ECO:0000256" key="1">
    <source>
        <dbReference type="SAM" id="MobiDB-lite"/>
    </source>
</evidence>
<protein>
    <submittedName>
        <fullName evidence="2">Uncharacterized protein</fullName>
    </submittedName>
</protein>
<dbReference type="EMBL" id="CAKOGL010000023">
    <property type="protein sequence ID" value="CAH2101063.1"/>
    <property type="molecule type" value="Genomic_DNA"/>
</dbReference>
<accession>A0AAU9UPF2</accession>
<comment type="caution">
    <text evidence="2">The sequence shown here is derived from an EMBL/GenBank/DDBJ whole genome shotgun (WGS) entry which is preliminary data.</text>
</comment>
<feature type="compositionally biased region" description="Basic and acidic residues" evidence="1">
    <location>
        <begin position="64"/>
        <end position="76"/>
    </location>
</feature>
<organism evidence="2 3">
    <name type="scientific">Euphydryas editha</name>
    <name type="common">Edith's checkerspot</name>
    <dbReference type="NCBI Taxonomy" id="104508"/>
    <lineage>
        <taxon>Eukaryota</taxon>
        <taxon>Metazoa</taxon>
        <taxon>Ecdysozoa</taxon>
        <taxon>Arthropoda</taxon>
        <taxon>Hexapoda</taxon>
        <taxon>Insecta</taxon>
        <taxon>Pterygota</taxon>
        <taxon>Neoptera</taxon>
        <taxon>Endopterygota</taxon>
        <taxon>Lepidoptera</taxon>
        <taxon>Glossata</taxon>
        <taxon>Ditrysia</taxon>
        <taxon>Papilionoidea</taxon>
        <taxon>Nymphalidae</taxon>
        <taxon>Nymphalinae</taxon>
        <taxon>Euphydryas</taxon>
    </lineage>
</organism>
<evidence type="ECO:0000313" key="3">
    <source>
        <dbReference type="Proteomes" id="UP001153954"/>
    </source>
</evidence>
<feature type="compositionally biased region" description="Acidic residues" evidence="1">
    <location>
        <begin position="133"/>
        <end position="144"/>
    </location>
</feature>
<evidence type="ECO:0000313" key="2">
    <source>
        <dbReference type="EMBL" id="CAH2101063.1"/>
    </source>
</evidence>
<gene>
    <name evidence="2" type="ORF">EEDITHA_LOCUS15857</name>
</gene>
<dbReference type="AlphaFoldDB" id="A0AAU9UPF2"/>
<proteinExistence type="predicted"/>
<sequence>MDAELPDFVPFGPDQVNNEQTLRILERDMESSKQGPELENGAETRDQASQTDEYLIHNYPVNKSGKDEPKNDRTKENGNGNGGGRDEKREQRSKEKDEVVPTKESSDKQEQRSKEKDEVVPTKQSSDKQETTLEGDSDRPEEENNGGWWRYLYPFYYFV</sequence>
<feature type="compositionally biased region" description="Basic and acidic residues" evidence="1">
    <location>
        <begin position="84"/>
        <end position="131"/>
    </location>
</feature>
<feature type="region of interest" description="Disordered" evidence="1">
    <location>
        <begin position="1"/>
        <end position="146"/>
    </location>
</feature>
<name>A0AAU9UPF2_EUPED</name>
<dbReference type="Proteomes" id="UP001153954">
    <property type="component" value="Unassembled WGS sequence"/>
</dbReference>